<keyword evidence="1" id="KW-0472">Membrane</keyword>
<gene>
    <name evidence="2" type="ORF">LPBF_09245</name>
</gene>
<keyword evidence="1" id="KW-1133">Transmembrane helix</keyword>
<dbReference type="AlphaFoldDB" id="A0A1B9DZV6"/>
<evidence type="ECO:0008006" key="4">
    <source>
        <dbReference type="Google" id="ProtNLM"/>
    </source>
</evidence>
<dbReference type="OrthoDB" id="1412480at2"/>
<sequence length="520" mass="59772">MTAFKKIALGILVLSTLLILANVGLHFWIQKNITEIISPENTANHAITYQSLRIDLVTQSISVTGIVLIPKKKESLVKNKRVFYSKISEIKIQQFKIGALLFEQKFKANSVTILVPKIVVFQNSIQTLNQNKNTDPTTEGSFDKTIEISSLKVVVQSLDVVQSPNNKHTVSLKNLEAEINHIVIDQTTLRKKIPFLYQDYKIKSNSIYYRATDFYHMRAKNFETTKNTLKITGFQWIPEYSRSEFVSKLQTEKDLFKIQSSAIVVLKMDWGFKDEKPYFNVGKIAVEKLQATIYRNKMPADDKTPKPMYSQLLRDLKFPLRVDTLLVRNSVVIYEEEINFKKGAGKLVFDNFNLIATQIQSGYQLQKCPDVQIAIRCKFMRKSPFEVQWRFNVLDPKDAFTFTGKVYDLQAKQLSPFIKPYINTTTTGVFEVLEFTIKGNAVQSYQTAVLKYHNLKVTLYQKRNPQKKSVLKSALANLMVKKDTNGHLKTTTVMVTRAPEKSFFNFLWRNVAAVLKQLVI</sequence>
<name>A0A1B9DZV6_9FLAO</name>
<comment type="caution">
    <text evidence="2">The sequence shown here is derived from an EMBL/GenBank/DDBJ whole genome shotgun (WGS) entry which is preliminary data.</text>
</comment>
<keyword evidence="1" id="KW-0812">Transmembrane</keyword>
<dbReference type="STRING" id="1763534.GCA_001831475_00455"/>
<proteinExistence type="predicted"/>
<feature type="transmembrane region" description="Helical" evidence="1">
    <location>
        <begin position="7"/>
        <end position="29"/>
    </location>
</feature>
<evidence type="ECO:0000313" key="3">
    <source>
        <dbReference type="Proteomes" id="UP000093510"/>
    </source>
</evidence>
<evidence type="ECO:0000313" key="2">
    <source>
        <dbReference type="EMBL" id="OCB75232.1"/>
    </source>
</evidence>
<evidence type="ECO:0000256" key="1">
    <source>
        <dbReference type="SAM" id="Phobius"/>
    </source>
</evidence>
<accession>A0A1B9DZV6</accession>
<keyword evidence="3" id="KW-1185">Reference proteome</keyword>
<dbReference type="Proteomes" id="UP000093510">
    <property type="component" value="Unassembled WGS sequence"/>
</dbReference>
<reference evidence="2 3" key="1">
    <citation type="submission" date="2016-03" db="EMBL/GenBank/DDBJ databases">
        <authorList>
            <person name="Ploux O."/>
        </authorList>
    </citation>
    <scope>NUCLEOTIDE SEQUENCE [LARGE SCALE GENOMIC DNA]</scope>
    <source>
        <strain evidence="2 3">LPB0076</strain>
    </source>
</reference>
<dbReference type="RefSeq" id="WP_066335468.1">
    <property type="nucleotide sequence ID" value="NZ_CP017688.1"/>
</dbReference>
<dbReference type="EMBL" id="LVEP01000035">
    <property type="protein sequence ID" value="OCB75232.1"/>
    <property type="molecule type" value="Genomic_DNA"/>
</dbReference>
<protein>
    <recommendedName>
        <fullName evidence="4">DUF748 domain-containing protein</fullName>
    </recommendedName>
</protein>
<organism evidence="2 3">
    <name type="scientific">Flavobacterium crassostreae</name>
    <dbReference type="NCBI Taxonomy" id="1763534"/>
    <lineage>
        <taxon>Bacteria</taxon>
        <taxon>Pseudomonadati</taxon>
        <taxon>Bacteroidota</taxon>
        <taxon>Flavobacteriia</taxon>
        <taxon>Flavobacteriales</taxon>
        <taxon>Flavobacteriaceae</taxon>
        <taxon>Flavobacterium</taxon>
    </lineage>
</organism>